<evidence type="ECO:0000256" key="6">
    <source>
        <dbReference type="RuleBase" id="RU003894"/>
    </source>
</evidence>
<dbReference type="InterPro" id="IPR036388">
    <property type="entry name" value="WH-like_DNA-bd_sf"/>
</dbReference>
<dbReference type="PANTHER" id="PTHR11467">
    <property type="entry name" value="HISTONE H1"/>
    <property type="match status" value="1"/>
</dbReference>
<feature type="domain" description="H15" evidence="8">
    <location>
        <begin position="41"/>
        <end position="120"/>
    </location>
</feature>
<dbReference type="GO" id="GO:0045910">
    <property type="term" value="P:negative regulation of DNA recombination"/>
    <property type="evidence" value="ECO:0007669"/>
    <property type="project" value="TreeGrafter"/>
</dbReference>
<evidence type="ECO:0000313" key="9">
    <source>
        <dbReference type="EMBL" id="OWF55425.1"/>
    </source>
</evidence>
<sequence>MAVSPRKNTRSRSRSYSPVKVASPKASPKKAKKKLVKGGVTKPTTLSMVVTAIKAMKDKKGSSVQAIRKYIMANYSKFITATRVSSSIRIALVRGLKTGALVRPKGSTATGATGRFRIGKPAAKKPKTPKKKKAKKAKKVKKATAKKTKKPKKAKSPKKAAKKSTKKPKKSPKKAKRATKPKVKKKGLDSQHPICKNYKV</sequence>
<gene>
    <name evidence="9" type="ORF">KP79_PYT10462</name>
</gene>
<keyword evidence="5 6" id="KW-0539">Nucleus</keyword>
<dbReference type="GO" id="GO:0030261">
    <property type="term" value="P:chromosome condensation"/>
    <property type="evidence" value="ECO:0007669"/>
    <property type="project" value="TreeGrafter"/>
</dbReference>
<keyword evidence="3 6" id="KW-0158">Chromosome</keyword>
<dbReference type="Pfam" id="PF00538">
    <property type="entry name" value="Linker_histone"/>
    <property type="match status" value="1"/>
</dbReference>
<dbReference type="SUPFAM" id="SSF46785">
    <property type="entry name" value="Winged helix' DNA-binding domain"/>
    <property type="match status" value="1"/>
</dbReference>
<dbReference type="CDD" id="cd00073">
    <property type="entry name" value="H15"/>
    <property type="match status" value="1"/>
</dbReference>
<dbReference type="PROSITE" id="PS51504">
    <property type="entry name" value="H15"/>
    <property type="match status" value="1"/>
</dbReference>
<dbReference type="EMBL" id="NEDP02000680">
    <property type="protein sequence ID" value="OWF55425.1"/>
    <property type="molecule type" value="Genomic_DNA"/>
</dbReference>
<dbReference type="PANTHER" id="PTHR11467:SF36">
    <property type="entry name" value="HISTONE 24-RELATED"/>
    <property type="match status" value="1"/>
</dbReference>
<evidence type="ECO:0000256" key="3">
    <source>
        <dbReference type="ARBA" id="ARBA00022454"/>
    </source>
</evidence>
<dbReference type="InterPro" id="IPR005819">
    <property type="entry name" value="H1/H5"/>
</dbReference>
<protein>
    <submittedName>
        <fullName evidence="9">Sperm-specific protein PHI-2B</fullName>
    </submittedName>
</protein>
<dbReference type="InterPro" id="IPR005818">
    <property type="entry name" value="Histone_H1/H5_H15"/>
</dbReference>
<evidence type="ECO:0000256" key="4">
    <source>
        <dbReference type="ARBA" id="ARBA00023125"/>
    </source>
</evidence>
<feature type="compositionally biased region" description="Basic residues" evidence="7">
    <location>
        <begin position="27"/>
        <end position="36"/>
    </location>
</feature>
<accession>A0A210R378</accession>
<dbReference type="OrthoDB" id="10067792at2759"/>
<evidence type="ECO:0000256" key="5">
    <source>
        <dbReference type="ARBA" id="ARBA00023242"/>
    </source>
</evidence>
<keyword evidence="10" id="KW-1185">Reference proteome</keyword>
<evidence type="ECO:0000313" key="10">
    <source>
        <dbReference type="Proteomes" id="UP000242188"/>
    </source>
</evidence>
<feature type="compositionally biased region" description="Basic residues" evidence="7">
    <location>
        <begin position="122"/>
        <end position="185"/>
    </location>
</feature>
<dbReference type="STRING" id="6573.A0A210R378"/>
<organism evidence="9 10">
    <name type="scientific">Mizuhopecten yessoensis</name>
    <name type="common">Japanese scallop</name>
    <name type="synonym">Patinopecten yessoensis</name>
    <dbReference type="NCBI Taxonomy" id="6573"/>
    <lineage>
        <taxon>Eukaryota</taxon>
        <taxon>Metazoa</taxon>
        <taxon>Spiralia</taxon>
        <taxon>Lophotrochozoa</taxon>
        <taxon>Mollusca</taxon>
        <taxon>Bivalvia</taxon>
        <taxon>Autobranchia</taxon>
        <taxon>Pteriomorphia</taxon>
        <taxon>Pectinida</taxon>
        <taxon>Pectinoidea</taxon>
        <taxon>Pectinidae</taxon>
        <taxon>Mizuhopecten</taxon>
    </lineage>
</organism>
<feature type="region of interest" description="Disordered" evidence="7">
    <location>
        <begin position="1"/>
        <end position="37"/>
    </location>
</feature>
<dbReference type="GO" id="GO:0006334">
    <property type="term" value="P:nucleosome assembly"/>
    <property type="evidence" value="ECO:0007669"/>
    <property type="project" value="InterPro"/>
</dbReference>
<dbReference type="GO" id="GO:0030527">
    <property type="term" value="F:structural constituent of chromatin"/>
    <property type="evidence" value="ECO:0007669"/>
    <property type="project" value="InterPro"/>
</dbReference>
<evidence type="ECO:0000256" key="7">
    <source>
        <dbReference type="SAM" id="MobiDB-lite"/>
    </source>
</evidence>
<keyword evidence="4 6" id="KW-0238">DNA-binding</keyword>
<feature type="region of interest" description="Disordered" evidence="7">
    <location>
        <begin position="103"/>
        <end position="200"/>
    </location>
</feature>
<dbReference type="InterPro" id="IPR036390">
    <property type="entry name" value="WH_DNA-bd_sf"/>
</dbReference>
<proteinExistence type="inferred from homology"/>
<comment type="subcellular location">
    <subcellularLocation>
        <location evidence="2">Chromosome</location>
    </subcellularLocation>
    <subcellularLocation>
        <location evidence="1 6">Nucleus</location>
    </subcellularLocation>
</comment>
<dbReference type="GO" id="GO:0000786">
    <property type="term" value="C:nucleosome"/>
    <property type="evidence" value="ECO:0007669"/>
    <property type="project" value="InterPro"/>
</dbReference>
<comment type="caution">
    <text evidence="9">The sequence shown here is derived from an EMBL/GenBank/DDBJ whole genome shotgun (WGS) entry which is preliminary data.</text>
</comment>
<evidence type="ECO:0000256" key="2">
    <source>
        <dbReference type="ARBA" id="ARBA00004286"/>
    </source>
</evidence>
<dbReference type="Proteomes" id="UP000242188">
    <property type="component" value="Unassembled WGS sequence"/>
</dbReference>
<dbReference type="AlphaFoldDB" id="A0A210R378"/>
<comment type="similarity">
    <text evidence="6">Belongs to the histone H1/H5 family.</text>
</comment>
<dbReference type="GO" id="GO:0005634">
    <property type="term" value="C:nucleus"/>
    <property type="evidence" value="ECO:0007669"/>
    <property type="project" value="UniProtKB-SubCell"/>
</dbReference>
<dbReference type="GO" id="GO:0031492">
    <property type="term" value="F:nucleosomal DNA binding"/>
    <property type="evidence" value="ECO:0007669"/>
    <property type="project" value="TreeGrafter"/>
</dbReference>
<evidence type="ECO:0000259" key="8">
    <source>
        <dbReference type="PROSITE" id="PS51504"/>
    </source>
</evidence>
<dbReference type="PRINTS" id="PR00624">
    <property type="entry name" value="HISTONEH5"/>
</dbReference>
<dbReference type="GO" id="GO:0003690">
    <property type="term" value="F:double-stranded DNA binding"/>
    <property type="evidence" value="ECO:0007669"/>
    <property type="project" value="TreeGrafter"/>
</dbReference>
<evidence type="ECO:0000256" key="1">
    <source>
        <dbReference type="ARBA" id="ARBA00004123"/>
    </source>
</evidence>
<reference evidence="9 10" key="1">
    <citation type="journal article" date="2017" name="Nat. Ecol. Evol.">
        <title>Scallop genome provides insights into evolution of bilaterian karyotype and development.</title>
        <authorList>
            <person name="Wang S."/>
            <person name="Zhang J."/>
            <person name="Jiao W."/>
            <person name="Li J."/>
            <person name="Xun X."/>
            <person name="Sun Y."/>
            <person name="Guo X."/>
            <person name="Huan P."/>
            <person name="Dong B."/>
            <person name="Zhang L."/>
            <person name="Hu X."/>
            <person name="Sun X."/>
            <person name="Wang J."/>
            <person name="Zhao C."/>
            <person name="Wang Y."/>
            <person name="Wang D."/>
            <person name="Huang X."/>
            <person name="Wang R."/>
            <person name="Lv J."/>
            <person name="Li Y."/>
            <person name="Zhang Z."/>
            <person name="Liu B."/>
            <person name="Lu W."/>
            <person name="Hui Y."/>
            <person name="Liang J."/>
            <person name="Zhou Z."/>
            <person name="Hou R."/>
            <person name="Li X."/>
            <person name="Liu Y."/>
            <person name="Li H."/>
            <person name="Ning X."/>
            <person name="Lin Y."/>
            <person name="Zhao L."/>
            <person name="Xing Q."/>
            <person name="Dou J."/>
            <person name="Li Y."/>
            <person name="Mao J."/>
            <person name="Guo H."/>
            <person name="Dou H."/>
            <person name="Li T."/>
            <person name="Mu C."/>
            <person name="Jiang W."/>
            <person name="Fu Q."/>
            <person name="Fu X."/>
            <person name="Miao Y."/>
            <person name="Liu J."/>
            <person name="Yu Q."/>
            <person name="Li R."/>
            <person name="Liao H."/>
            <person name="Li X."/>
            <person name="Kong Y."/>
            <person name="Jiang Z."/>
            <person name="Chourrout D."/>
            <person name="Li R."/>
            <person name="Bao Z."/>
        </authorList>
    </citation>
    <scope>NUCLEOTIDE SEQUENCE [LARGE SCALE GENOMIC DNA]</scope>
    <source>
        <strain evidence="9 10">PY_sf001</strain>
    </source>
</reference>
<name>A0A210R378_MIZYE</name>
<dbReference type="SMART" id="SM00526">
    <property type="entry name" value="H15"/>
    <property type="match status" value="1"/>
</dbReference>
<dbReference type="Gene3D" id="1.10.10.10">
    <property type="entry name" value="Winged helix-like DNA-binding domain superfamily/Winged helix DNA-binding domain"/>
    <property type="match status" value="1"/>
</dbReference>
<feature type="compositionally biased region" description="Low complexity" evidence="7">
    <location>
        <begin position="17"/>
        <end position="26"/>
    </location>
</feature>